<dbReference type="Pfam" id="PF05545">
    <property type="entry name" value="FixQ"/>
    <property type="match status" value="1"/>
</dbReference>
<dbReference type="Proteomes" id="UP001385892">
    <property type="component" value="Unassembled WGS sequence"/>
</dbReference>
<dbReference type="InterPro" id="IPR008621">
    <property type="entry name" value="Cbb3-typ_cyt_oxidase_comp"/>
</dbReference>
<evidence type="ECO:0000256" key="1">
    <source>
        <dbReference type="SAM" id="Phobius"/>
    </source>
</evidence>
<protein>
    <submittedName>
        <fullName evidence="2">Cbb3-type cytochrome c oxidase subunit 3</fullName>
    </submittedName>
</protein>
<dbReference type="RefSeq" id="WP_340346063.1">
    <property type="nucleotide sequence ID" value="NZ_JBBKZT010000016.1"/>
</dbReference>
<keyword evidence="3" id="KW-1185">Reference proteome</keyword>
<comment type="caution">
    <text evidence="2">The sequence shown here is derived from an EMBL/GenBank/DDBJ whole genome shotgun (WGS) entry which is preliminary data.</text>
</comment>
<keyword evidence="1" id="KW-0812">Transmembrane</keyword>
<gene>
    <name evidence="2" type="ORF">WKW82_28755</name>
</gene>
<keyword evidence="1" id="KW-0472">Membrane</keyword>
<feature type="transmembrane region" description="Helical" evidence="1">
    <location>
        <begin position="6"/>
        <end position="26"/>
    </location>
</feature>
<sequence>MDLTTLRIMATVACFLVFLGILAWAFSRRNTERFEEAARLPFEQD</sequence>
<name>A0ABU8WSY4_9BURK</name>
<keyword evidence="1" id="KW-1133">Transmembrane helix</keyword>
<evidence type="ECO:0000313" key="3">
    <source>
        <dbReference type="Proteomes" id="UP001385892"/>
    </source>
</evidence>
<organism evidence="2 3">
    <name type="scientific">Variovorax rhizosphaerae</name>
    <dbReference type="NCBI Taxonomy" id="1836200"/>
    <lineage>
        <taxon>Bacteria</taxon>
        <taxon>Pseudomonadati</taxon>
        <taxon>Pseudomonadota</taxon>
        <taxon>Betaproteobacteria</taxon>
        <taxon>Burkholderiales</taxon>
        <taxon>Comamonadaceae</taxon>
        <taxon>Variovorax</taxon>
    </lineage>
</organism>
<accession>A0ABU8WSY4</accession>
<evidence type="ECO:0000313" key="2">
    <source>
        <dbReference type="EMBL" id="MEJ8850660.1"/>
    </source>
</evidence>
<reference evidence="2 3" key="1">
    <citation type="submission" date="2024-03" db="EMBL/GenBank/DDBJ databases">
        <title>Novel species of the genus Variovorax.</title>
        <authorList>
            <person name="Liu Q."/>
            <person name="Xin Y.-H."/>
        </authorList>
    </citation>
    <scope>NUCLEOTIDE SEQUENCE [LARGE SCALE GENOMIC DNA]</scope>
    <source>
        <strain evidence="2 3">KACC 18900</strain>
    </source>
</reference>
<proteinExistence type="predicted"/>
<dbReference type="EMBL" id="JBBKZT010000016">
    <property type="protein sequence ID" value="MEJ8850660.1"/>
    <property type="molecule type" value="Genomic_DNA"/>
</dbReference>